<dbReference type="Gene3D" id="1.10.10.1050">
    <property type="entry name" value="Dcp2, box A domain"/>
    <property type="match status" value="1"/>
</dbReference>
<feature type="region of interest" description="Disordered" evidence="9">
    <location>
        <begin position="207"/>
        <end position="229"/>
    </location>
</feature>
<feature type="region of interest" description="Disordered" evidence="9">
    <location>
        <begin position="356"/>
        <end position="396"/>
    </location>
</feature>
<proteinExistence type="inferred from homology"/>
<evidence type="ECO:0000256" key="2">
    <source>
        <dbReference type="ARBA" id="ARBA00004496"/>
    </source>
</evidence>
<dbReference type="Proteomes" id="UP000749646">
    <property type="component" value="Unassembled WGS sequence"/>
</dbReference>
<dbReference type="GO" id="GO:0140933">
    <property type="term" value="F:5'-(N(7)-methylguanosine 5'-triphospho)-[mRNA] hydrolase activity"/>
    <property type="evidence" value="ECO:0007669"/>
    <property type="project" value="InterPro"/>
</dbReference>
<evidence type="ECO:0000256" key="5">
    <source>
        <dbReference type="ARBA" id="ARBA00022723"/>
    </source>
</evidence>
<keyword evidence="6" id="KW-0378">Hydrolase</keyword>
<feature type="domain" description="Nudix hydrolase" evidence="10">
    <location>
        <begin position="94"/>
        <end position="221"/>
    </location>
</feature>
<dbReference type="GO" id="GO:0000184">
    <property type="term" value="P:nuclear-transcribed mRNA catabolic process, nonsense-mediated decay"/>
    <property type="evidence" value="ECO:0007669"/>
    <property type="project" value="InterPro"/>
</dbReference>
<organism evidence="11 12">
    <name type="scientific">Modicella reniformis</name>
    <dbReference type="NCBI Taxonomy" id="1440133"/>
    <lineage>
        <taxon>Eukaryota</taxon>
        <taxon>Fungi</taxon>
        <taxon>Fungi incertae sedis</taxon>
        <taxon>Mucoromycota</taxon>
        <taxon>Mortierellomycotina</taxon>
        <taxon>Mortierellomycetes</taxon>
        <taxon>Mortierellales</taxon>
        <taxon>Mortierellaceae</taxon>
        <taxon>Modicella</taxon>
    </lineage>
</organism>
<dbReference type="GO" id="GO:0000932">
    <property type="term" value="C:P-body"/>
    <property type="evidence" value="ECO:0007669"/>
    <property type="project" value="TreeGrafter"/>
</dbReference>
<dbReference type="CDD" id="cd03672">
    <property type="entry name" value="NUDIX_Dcp2p_Nudt20"/>
    <property type="match status" value="1"/>
</dbReference>
<comment type="caution">
    <text evidence="11">The sequence shown here is derived from an EMBL/GenBank/DDBJ whole genome shotgun (WGS) entry which is preliminary data.</text>
</comment>
<dbReference type="EMBL" id="JAAAHW010009415">
    <property type="protein sequence ID" value="KAF9941400.1"/>
    <property type="molecule type" value="Genomic_DNA"/>
</dbReference>
<feature type="region of interest" description="Disordered" evidence="9">
    <location>
        <begin position="254"/>
        <end position="300"/>
    </location>
</feature>
<keyword evidence="12" id="KW-1185">Reference proteome</keyword>
<dbReference type="FunFam" id="3.90.79.10:FF:000003">
    <property type="entry name" value="M7GpppN-mRNA hydrolase isoform 2"/>
    <property type="match status" value="1"/>
</dbReference>
<evidence type="ECO:0000256" key="9">
    <source>
        <dbReference type="SAM" id="MobiDB-lite"/>
    </source>
</evidence>
<dbReference type="InterPro" id="IPR036189">
    <property type="entry name" value="DCP2_BoxA_sf"/>
</dbReference>
<evidence type="ECO:0000313" key="12">
    <source>
        <dbReference type="Proteomes" id="UP000749646"/>
    </source>
</evidence>
<evidence type="ECO:0000256" key="4">
    <source>
        <dbReference type="ARBA" id="ARBA00022490"/>
    </source>
</evidence>
<dbReference type="PROSITE" id="PS51462">
    <property type="entry name" value="NUDIX"/>
    <property type="match status" value="1"/>
</dbReference>
<comment type="subcellular location">
    <subcellularLocation>
        <location evidence="2">Cytoplasm</location>
    </subcellularLocation>
</comment>
<comment type="similarity">
    <text evidence="3">Belongs to the Nudix hydrolase family. DCP2 subfamily.</text>
</comment>
<keyword evidence="4" id="KW-0963">Cytoplasm</keyword>
<evidence type="ECO:0000256" key="1">
    <source>
        <dbReference type="ARBA" id="ARBA00001936"/>
    </source>
</evidence>
<dbReference type="Gene3D" id="3.90.79.10">
    <property type="entry name" value="Nucleoside Triphosphate Pyrophosphohydrolase"/>
    <property type="match status" value="1"/>
</dbReference>
<evidence type="ECO:0000256" key="8">
    <source>
        <dbReference type="ARBA" id="ARBA00023211"/>
    </source>
</evidence>
<dbReference type="InterPro" id="IPR020084">
    <property type="entry name" value="NUDIX_hydrolase_CS"/>
</dbReference>
<name>A0A9P6INF0_9FUNG</name>
<evidence type="ECO:0000313" key="11">
    <source>
        <dbReference type="EMBL" id="KAF9941400.1"/>
    </source>
</evidence>
<dbReference type="PANTHER" id="PTHR23114:SF17">
    <property type="entry name" value="M7GPPPN-MRNA HYDROLASE"/>
    <property type="match status" value="1"/>
</dbReference>
<keyword evidence="7" id="KW-0694">RNA-binding</keyword>
<dbReference type="GO" id="GO:0030145">
    <property type="term" value="F:manganese ion binding"/>
    <property type="evidence" value="ECO:0007669"/>
    <property type="project" value="InterPro"/>
</dbReference>
<dbReference type="SUPFAM" id="SSF55811">
    <property type="entry name" value="Nudix"/>
    <property type="match status" value="1"/>
</dbReference>
<dbReference type="SMART" id="SM01125">
    <property type="entry name" value="DCP2"/>
    <property type="match status" value="1"/>
</dbReference>
<keyword evidence="5" id="KW-0479">Metal-binding</keyword>
<feature type="compositionally biased region" description="Basic residues" evidence="9">
    <location>
        <begin position="254"/>
        <end position="270"/>
    </location>
</feature>
<feature type="compositionally biased region" description="Low complexity" evidence="9">
    <location>
        <begin position="328"/>
        <end position="341"/>
    </location>
</feature>
<dbReference type="GO" id="GO:0000290">
    <property type="term" value="P:deadenylation-dependent decapping of nuclear-transcribed mRNA"/>
    <property type="evidence" value="ECO:0007669"/>
    <property type="project" value="InterPro"/>
</dbReference>
<feature type="compositionally biased region" description="Low complexity" evidence="9">
    <location>
        <begin position="380"/>
        <end position="396"/>
    </location>
</feature>
<accession>A0A9P6INF0</accession>
<dbReference type="Pfam" id="PF00293">
    <property type="entry name" value="NUDIX"/>
    <property type="match status" value="1"/>
</dbReference>
<evidence type="ECO:0000259" key="10">
    <source>
        <dbReference type="PROSITE" id="PS51462"/>
    </source>
</evidence>
<sequence length="557" mass="60735">MAWATASFENVLDDLSSRFIINVPDEELASVERICFQIEQAHWYYEDFVREQNPSLPSFNLKNFSAKFFQHCPLLHEWSNEHETAFAHFMEYKIRVPVCGAIILNEAMDKCILVKGWTARSGWGFPKGKINKDEPDTTCAAREVWEETGFDASDKIKEEDYVEQTIKDQRIRLFIIKGVSESTMFEPQTRKEISKIEWHYIADLPAFKPKEKGTQSGRESGTERVSGVKNPGRYYMVTPFIHKLKSWINAQKRNTKRNKGQPGHATHHHSHSSESQPRHQNHPQPQSQNHHQHQAAAQTISTTEARLDSEVLKSMLGIGKATPSQELSSSTTTTTNDNMNSSESLKALLGIQSSTTNNMNMRDGMATGSPTIHPTAAQYSASRPVSTPLSSSSSSALPYQGSEALKAMLGISTQASPLLHFHAIANGASPVMTNAGLIPNGHGHGPQQRPDFSPQIHFSSTGNSPVHARNGSVDLLALLKGGGGGGGGGSGSGDAAIANGPGFTIDSSIGIQGNGGGNNDHSRNNQNIYQSVSTSTRNGTPATRGMQNFAFDVDGLL</sequence>
<feature type="region of interest" description="Disordered" evidence="9">
    <location>
        <begin position="321"/>
        <end position="341"/>
    </location>
</feature>
<evidence type="ECO:0000256" key="7">
    <source>
        <dbReference type="ARBA" id="ARBA00022884"/>
    </source>
</evidence>
<gene>
    <name evidence="11" type="primary">DCP2</name>
    <name evidence="11" type="ORF">BGZ65_003797</name>
</gene>
<dbReference type="PROSITE" id="PS00893">
    <property type="entry name" value="NUDIX_BOX"/>
    <property type="match status" value="1"/>
</dbReference>
<reference evidence="11" key="1">
    <citation type="journal article" date="2020" name="Fungal Divers.">
        <title>Resolving the Mortierellaceae phylogeny through synthesis of multi-gene phylogenetics and phylogenomics.</title>
        <authorList>
            <person name="Vandepol N."/>
            <person name="Liber J."/>
            <person name="Desiro A."/>
            <person name="Na H."/>
            <person name="Kennedy M."/>
            <person name="Barry K."/>
            <person name="Grigoriev I.V."/>
            <person name="Miller A.N."/>
            <person name="O'Donnell K."/>
            <person name="Stajich J.E."/>
            <person name="Bonito G."/>
        </authorList>
    </citation>
    <scope>NUCLEOTIDE SEQUENCE</scope>
    <source>
        <strain evidence="11">MES-2147</strain>
    </source>
</reference>
<dbReference type="OrthoDB" id="18996at2759"/>
<dbReference type="InterPro" id="IPR015797">
    <property type="entry name" value="NUDIX_hydrolase-like_dom_sf"/>
</dbReference>
<protein>
    <submittedName>
        <fullName evidence="11">mRNA-decapping enzyme subunit 2</fullName>
    </submittedName>
</protein>
<dbReference type="InterPro" id="IPR007722">
    <property type="entry name" value="DCP2_BoxA"/>
</dbReference>
<dbReference type="AlphaFoldDB" id="A0A9P6INF0"/>
<dbReference type="Pfam" id="PF05026">
    <property type="entry name" value="DCP2"/>
    <property type="match status" value="1"/>
</dbReference>
<comment type="cofactor">
    <cofactor evidence="1">
        <name>Mn(2+)</name>
        <dbReference type="ChEBI" id="CHEBI:29035"/>
    </cofactor>
</comment>
<keyword evidence="8" id="KW-0464">Manganese</keyword>
<dbReference type="SUPFAM" id="SSF140586">
    <property type="entry name" value="Dcp2 domain-like"/>
    <property type="match status" value="1"/>
</dbReference>
<dbReference type="PANTHER" id="PTHR23114">
    <property type="entry name" value="M7GPPPN-MRNA HYDROLASE"/>
    <property type="match status" value="1"/>
</dbReference>
<dbReference type="InterPro" id="IPR044099">
    <property type="entry name" value="Dcp2_NUDIX"/>
</dbReference>
<feature type="compositionally biased region" description="Low complexity" evidence="9">
    <location>
        <begin position="282"/>
        <end position="298"/>
    </location>
</feature>
<evidence type="ECO:0000256" key="3">
    <source>
        <dbReference type="ARBA" id="ARBA00005279"/>
    </source>
</evidence>
<dbReference type="FunFam" id="1.10.10.1050:FF:000003">
    <property type="entry name" value="Decapping enzyme Dcp2, putative"/>
    <property type="match status" value="1"/>
</dbReference>
<evidence type="ECO:0000256" key="6">
    <source>
        <dbReference type="ARBA" id="ARBA00022801"/>
    </source>
</evidence>
<dbReference type="InterPro" id="IPR000086">
    <property type="entry name" value="NUDIX_hydrolase_dom"/>
</dbReference>
<dbReference type="GO" id="GO:0003723">
    <property type="term" value="F:RNA binding"/>
    <property type="evidence" value="ECO:0007669"/>
    <property type="project" value="UniProtKB-KW"/>
</dbReference>